<protein>
    <recommendedName>
        <fullName evidence="5">Elongator complex protein 6</fullName>
    </recommendedName>
</protein>
<dbReference type="Gene3D" id="3.40.50.300">
    <property type="entry name" value="P-loop containing nucleotide triphosphate hydrolases"/>
    <property type="match status" value="1"/>
</dbReference>
<dbReference type="PANTHER" id="PTHR16184">
    <property type="entry name" value="ELONGATOR COMPLEX PROTEIN 6"/>
    <property type="match status" value="1"/>
</dbReference>
<organism evidence="3 4">
    <name type="scientific">Ogataea philodendri</name>
    <dbReference type="NCBI Taxonomy" id="1378263"/>
    <lineage>
        <taxon>Eukaryota</taxon>
        <taxon>Fungi</taxon>
        <taxon>Dikarya</taxon>
        <taxon>Ascomycota</taxon>
        <taxon>Saccharomycotina</taxon>
        <taxon>Pichiomycetes</taxon>
        <taxon>Pichiales</taxon>
        <taxon>Pichiaceae</taxon>
        <taxon>Ogataea</taxon>
    </lineage>
</organism>
<dbReference type="InterPro" id="IPR018627">
    <property type="entry name" value="ELP6"/>
</dbReference>
<evidence type="ECO:0000256" key="1">
    <source>
        <dbReference type="ARBA" id="ARBA00005043"/>
    </source>
</evidence>
<dbReference type="OrthoDB" id="9995306at2759"/>
<dbReference type="Proteomes" id="UP000769157">
    <property type="component" value="Unassembled WGS sequence"/>
</dbReference>
<evidence type="ECO:0000256" key="2">
    <source>
        <dbReference type="ARBA" id="ARBA00008837"/>
    </source>
</evidence>
<dbReference type="GO" id="GO:0002098">
    <property type="term" value="P:tRNA wobble uridine modification"/>
    <property type="evidence" value="ECO:0007669"/>
    <property type="project" value="InterPro"/>
</dbReference>
<dbReference type="RefSeq" id="XP_046059735.1">
    <property type="nucleotide sequence ID" value="XM_046206472.1"/>
</dbReference>
<reference evidence="3" key="2">
    <citation type="submission" date="2021-01" db="EMBL/GenBank/DDBJ databases">
        <authorList>
            <person name="Schikora-Tamarit M.A."/>
        </authorList>
    </citation>
    <scope>NUCLEOTIDE SEQUENCE</scope>
    <source>
        <strain evidence="3">CBS6075</strain>
    </source>
</reference>
<sequence>MSSSSDLQQQDLVVFEDHSIVPRSSSEYHYLTLILFNSATRPTWLVTALVENSLFGTCYLNKSPISRRSSTPVVLASLNTAESTYRKQLARLKGDLAEFKYVDLLSNYSNWFEMLSAQIDQLAKKGKPNVFLENPEFLLFLSDTKVDTLLLQLQKLNAKCNLFLISSNDESLLEYSEIPDDLATIHTSFLTKLVHRSNLLMSLRPLKTGRAVDVTGELTICRGLIDSPQKVAEKEYLYLVNKEGTVKLFYR</sequence>
<dbReference type="GO" id="GO:0033588">
    <property type="term" value="C:elongator holoenzyme complex"/>
    <property type="evidence" value="ECO:0007669"/>
    <property type="project" value="InterPro"/>
</dbReference>
<keyword evidence="4" id="KW-1185">Reference proteome</keyword>
<evidence type="ECO:0000313" key="3">
    <source>
        <dbReference type="EMBL" id="KAH3663312.1"/>
    </source>
</evidence>
<evidence type="ECO:0008006" key="5">
    <source>
        <dbReference type="Google" id="ProtNLM"/>
    </source>
</evidence>
<proteinExistence type="inferred from homology"/>
<dbReference type="GeneID" id="70237266"/>
<gene>
    <name evidence="3" type="ORF">OGAPHI_005302</name>
</gene>
<dbReference type="CDD" id="cd19495">
    <property type="entry name" value="Elp6"/>
    <property type="match status" value="1"/>
</dbReference>
<comment type="pathway">
    <text evidence="1">tRNA modification; 5-methoxycarbonylmethyl-2-thiouridine-tRNA biosynthesis.</text>
</comment>
<dbReference type="EMBL" id="JAEUBE010000375">
    <property type="protein sequence ID" value="KAH3663312.1"/>
    <property type="molecule type" value="Genomic_DNA"/>
</dbReference>
<dbReference type="PANTHER" id="PTHR16184:SF6">
    <property type="entry name" value="ELONGATOR COMPLEX PROTEIN 6"/>
    <property type="match status" value="1"/>
</dbReference>
<comment type="caution">
    <text evidence="3">The sequence shown here is derived from an EMBL/GenBank/DDBJ whole genome shotgun (WGS) entry which is preliminary data.</text>
</comment>
<reference evidence="3" key="1">
    <citation type="journal article" date="2021" name="Open Biol.">
        <title>Shared evolutionary footprints suggest mitochondrial oxidative damage underlies multiple complex I losses in fungi.</title>
        <authorList>
            <person name="Schikora-Tamarit M.A."/>
            <person name="Marcet-Houben M."/>
            <person name="Nosek J."/>
            <person name="Gabaldon T."/>
        </authorList>
    </citation>
    <scope>NUCLEOTIDE SEQUENCE</scope>
    <source>
        <strain evidence="3">CBS6075</strain>
    </source>
</reference>
<evidence type="ECO:0000313" key="4">
    <source>
        <dbReference type="Proteomes" id="UP000769157"/>
    </source>
</evidence>
<accession>A0A9P8P1Y5</accession>
<dbReference type="InterPro" id="IPR027417">
    <property type="entry name" value="P-loop_NTPase"/>
</dbReference>
<dbReference type="AlphaFoldDB" id="A0A9P8P1Y5"/>
<comment type="similarity">
    <text evidence="2">Belongs to the ELP6 family.</text>
</comment>
<name>A0A9P8P1Y5_9ASCO</name>